<feature type="signal peptide" evidence="1">
    <location>
        <begin position="1"/>
        <end position="28"/>
    </location>
</feature>
<evidence type="ECO:0000256" key="1">
    <source>
        <dbReference type="SAM" id="SignalP"/>
    </source>
</evidence>
<dbReference type="EMBL" id="CU459003">
    <property type="protein sequence ID" value="CAM74135.1"/>
    <property type="molecule type" value="Genomic_DNA"/>
</dbReference>
<dbReference type="SUPFAM" id="SSF52266">
    <property type="entry name" value="SGNH hydrolase"/>
    <property type="match status" value="1"/>
</dbReference>
<dbReference type="Pfam" id="PF13472">
    <property type="entry name" value="Lipase_GDSL_2"/>
    <property type="match status" value="1"/>
</dbReference>
<dbReference type="AlphaFoldDB" id="A4TU28"/>
<feature type="domain" description="SGNH hydrolase-type esterase" evidence="2">
    <location>
        <begin position="35"/>
        <end position="195"/>
    </location>
</feature>
<proteinExistence type="predicted"/>
<sequence length="214" mass="22224">MRRRSFIKKSLVAYGALAFIVNVSPARAAPVTLLALGDSLTAGYGLPAAEAFPVQLEAALKAKGRDVRVVNAGVSGDTSAGGLARLDWALADKPKTAIVALGANDGLRGLDTNRLRANLDAIIAKLQGAGVKVLLAGMEAPPNLGPEYGQAFRAAYTQVAKDRGVALYPFFLDGVAANPALNQKDGLHPTGAGVAVMVGRMLPMVEKLLDQVRP</sequence>
<dbReference type="InterPro" id="IPR008265">
    <property type="entry name" value="Lipase_GDSL_AS"/>
</dbReference>
<name>A4TU28_9PROT</name>
<dbReference type="InterPro" id="IPR013830">
    <property type="entry name" value="SGNH_hydro"/>
</dbReference>
<keyword evidence="1" id="KW-0732">Signal</keyword>
<dbReference type="CDD" id="cd01822">
    <property type="entry name" value="Lysophospholipase_L1_like"/>
    <property type="match status" value="1"/>
</dbReference>
<dbReference type="PROSITE" id="PS01098">
    <property type="entry name" value="LIPASE_GDSL_SER"/>
    <property type="match status" value="1"/>
</dbReference>
<evidence type="ECO:0000259" key="2">
    <source>
        <dbReference type="Pfam" id="PF13472"/>
    </source>
</evidence>
<dbReference type="InterPro" id="IPR051532">
    <property type="entry name" value="Ester_Hydrolysis_Enzymes"/>
</dbReference>
<dbReference type="PANTHER" id="PTHR30383">
    <property type="entry name" value="THIOESTERASE 1/PROTEASE 1/LYSOPHOSPHOLIPASE L1"/>
    <property type="match status" value="1"/>
</dbReference>
<dbReference type="Gene3D" id="3.40.50.1110">
    <property type="entry name" value="SGNH hydrolase"/>
    <property type="match status" value="1"/>
</dbReference>
<organism evidence="3">
    <name type="scientific">Magnetospirillum gryphiswaldense</name>
    <dbReference type="NCBI Taxonomy" id="55518"/>
    <lineage>
        <taxon>Bacteria</taxon>
        <taxon>Pseudomonadati</taxon>
        <taxon>Pseudomonadota</taxon>
        <taxon>Alphaproteobacteria</taxon>
        <taxon>Rhodospirillales</taxon>
        <taxon>Rhodospirillaceae</taxon>
        <taxon>Magnetospirillum</taxon>
    </lineage>
</organism>
<reference evidence="3" key="1">
    <citation type="journal article" date="2007" name="J. Bacteriol.">
        <title>Comparative genome analysis of four magnetotactic bacteria reveals a complex set of group-specific genes implicated in magnetosome biomineralization and function.</title>
        <authorList>
            <person name="Richter M."/>
            <person name="Kube M."/>
            <person name="Bazylinski D.A."/>
            <person name="Lombardot T."/>
            <person name="Gloeckner F.O."/>
            <person name="Reinhardt R."/>
            <person name="Schueler D."/>
        </authorList>
    </citation>
    <scope>NUCLEOTIDE SEQUENCE</scope>
    <source>
        <strain evidence="3">MSR-1</strain>
    </source>
</reference>
<keyword evidence="3" id="KW-0378">Hydrolase</keyword>
<protein>
    <submittedName>
        <fullName evidence="3">GDSL-like Lipase/Acylhydrolase</fullName>
    </submittedName>
</protein>
<dbReference type="GO" id="GO:0004622">
    <property type="term" value="F:phosphatidylcholine lysophospholipase activity"/>
    <property type="evidence" value="ECO:0007669"/>
    <property type="project" value="TreeGrafter"/>
</dbReference>
<gene>
    <name evidence="3" type="ORF">MGR_2068</name>
</gene>
<dbReference type="PANTHER" id="PTHR30383:SF24">
    <property type="entry name" value="THIOESTERASE 1_PROTEASE 1_LYSOPHOSPHOLIPASE L1"/>
    <property type="match status" value="1"/>
</dbReference>
<dbReference type="GO" id="GO:0006629">
    <property type="term" value="P:lipid metabolic process"/>
    <property type="evidence" value="ECO:0007669"/>
    <property type="project" value="InterPro"/>
</dbReference>
<dbReference type="InterPro" id="IPR036514">
    <property type="entry name" value="SGNH_hydro_sf"/>
</dbReference>
<feature type="chain" id="PRO_5002673115" evidence="1">
    <location>
        <begin position="29"/>
        <end position="214"/>
    </location>
</feature>
<accession>A4TU28</accession>
<evidence type="ECO:0000313" key="3">
    <source>
        <dbReference type="EMBL" id="CAM74135.1"/>
    </source>
</evidence>